<evidence type="ECO:0000313" key="3">
    <source>
        <dbReference type="Proteomes" id="UP000006614"/>
    </source>
</evidence>
<dbReference type="Proteomes" id="UP000006614">
    <property type="component" value="Unassembled WGS sequence"/>
</dbReference>
<keyword evidence="1" id="KW-0812">Transmembrane</keyword>
<keyword evidence="1" id="KW-1133">Transmembrane helix</keyword>
<sequence length="58" mass="6605">MILFLKLMVISACLLLAILIFVAGHKTYKEGRADKVVWFIFDAYAIALIYTVIKILET</sequence>
<evidence type="ECO:0000313" key="2">
    <source>
        <dbReference type="EMBL" id="EJP27517.1"/>
    </source>
</evidence>
<protein>
    <submittedName>
        <fullName evidence="2">Uncharacterized protein</fullName>
    </submittedName>
</protein>
<dbReference type="RefSeq" id="WP_003038993.1">
    <property type="nucleotide sequence ID" value="NZ_ALJO01000001.1"/>
</dbReference>
<gene>
    <name evidence="2" type="ORF">HMPREF1126_0483</name>
</gene>
<dbReference type="EMBL" id="ALJO01000001">
    <property type="protein sequence ID" value="EJP27517.1"/>
    <property type="molecule type" value="Genomic_DNA"/>
</dbReference>
<feature type="transmembrane region" description="Helical" evidence="1">
    <location>
        <begin position="6"/>
        <end position="24"/>
    </location>
</feature>
<dbReference type="AlphaFoldDB" id="A0AAD2YAW3"/>
<reference evidence="2 3" key="1">
    <citation type="submission" date="2012-07" db="EMBL/GenBank/DDBJ databases">
        <authorList>
            <person name="Durkin A.S."/>
            <person name="McCorrison J."/>
            <person name="Torralba M."/>
            <person name="Gillis M."/>
            <person name="Methe B."/>
            <person name="Sutton G."/>
            <person name="Nelson K.E."/>
        </authorList>
    </citation>
    <scope>NUCLEOTIDE SEQUENCE [LARGE SCALE GENOMIC DNA]</scope>
    <source>
        <strain evidence="2 3">SK1138</strain>
    </source>
</reference>
<feature type="transmembrane region" description="Helical" evidence="1">
    <location>
        <begin position="36"/>
        <end position="56"/>
    </location>
</feature>
<proteinExistence type="predicted"/>
<name>A0AAD2YAW3_STRAP</name>
<keyword evidence="1" id="KW-0472">Membrane</keyword>
<comment type="caution">
    <text evidence="2">The sequence shown here is derived from an EMBL/GenBank/DDBJ whole genome shotgun (WGS) entry which is preliminary data.</text>
</comment>
<accession>A0AAD2YAW3</accession>
<organism evidence="2 3">
    <name type="scientific">Streptococcus anginosus SK1138</name>
    <dbReference type="NCBI Taxonomy" id="1161422"/>
    <lineage>
        <taxon>Bacteria</taxon>
        <taxon>Bacillati</taxon>
        <taxon>Bacillota</taxon>
        <taxon>Bacilli</taxon>
        <taxon>Lactobacillales</taxon>
        <taxon>Streptococcaceae</taxon>
        <taxon>Streptococcus</taxon>
        <taxon>Streptococcus anginosus group</taxon>
    </lineage>
</organism>
<evidence type="ECO:0000256" key="1">
    <source>
        <dbReference type="SAM" id="Phobius"/>
    </source>
</evidence>